<evidence type="ECO:0000313" key="5">
    <source>
        <dbReference type="Proteomes" id="UP000307956"/>
    </source>
</evidence>
<feature type="domain" description="SHSP" evidence="3">
    <location>
        <begin position="25"/>
        <end position="138"/>
    </location>
</feature>
<evidence type="ECO:0000259" key="3">
    <source>
        <dbReference type="PROSITE" id="PS01031"/>
    </source>
</evidence>
<dbReference type="InterPro" id="IPR031107">
    <property type="entry name" value="Small_HSP"/>
</dbReference>
<reference evidence="4 5" key="1">
    <citation type="submission" date="2019-04" db="EMBL/GenBank/DDBJ databases">
        <title>Azoarcus rhizosphaerae sp. nov. isolated from rhizosphere of Ficus religiosa.</title>
        <authorList>
            <person name="Lin S.-Y."/>
            <person name="Hameed A."/>
            <person name="Hsu Y.-H."/>
            <person name="Young C.-C."/>
        </authorList>
    </citation>
    <scope>NUCLEOTIDE SEQUENCE [LARGE SCALE GENOMIC DNA]</scope>
    <source>
        <strain evidence="4 5">CC-YHH848</strain>
    </source>
</reference>
<dbReference type="Gene3D" id="2.60.40.790">
    <property type="match status" value="1"/>
</dbReference>
<protein>
    <submittedName>
        <fullName evidence="4">Hsp20/alpha crystallin family protein</fullName>
    </submittedName>
</protein>
<dbReference type="SUPFAM" id="SSF49764">
    <property type="entry name" value="HSP20-like chaperones"/>
    <property type="match status" value="1"/>
</dbReference>
<dbReference type="PANTHER" id="PTHR11527">
    <property type="entry name" value="HEAT-SHOCK PROTEIN 20 FAMILY MEMBER"/>
    <property type="match status" value="1"/>
</dbReference>
<gene>
    <name evidence="4" type="ORF">E6O51_09085</name>
</gene>
<dbReference type="AlphaFoldDB" id="A0A4S4ASU0"/>
<dbReference type="Pfam" id="PF00011">
    <property type="entry name" value="HSP20"/>
    <property type="match status" value="1"/>
</dbReference>
<dbReference type="RefSeq" id="WP_136384673.1">
    <property type="nucleotide sequence ID" value="NZ_SSOD01000006.1"/>
</dbReference>
<dbReference type="InterPro" id="IPR002068">
    <property type="entry name" value="A-crystallin/Hsp20_dom"/>
</dbReference>
<comment type="similarity">
    <text evidence="1 2">Belongs to the small heat shock protein (HSP20) family.</text>
</comment>
<dbReference type="CDD" id="cd06471">
    <property type="entry name" value="ACD_LpsHSP_like"/>
    <property type="match status" value="1"/>
</dbReference>
<evidence type="ECO:0000313" key="4">
    <source>
        <dbReference type="EMBL" id="THF61599.1"/>
    </source>
</evidence>
<evidence type="ECO:0000256" key="2">
    <source>
        <dbReference type="RuleBase" id="RU003616"/>
    </source>
</evidence>
<accession>A0A4S4ASU0</accession>
<dbReference type="Proteomes" id="UP000307956">
    <property type="component" value="Unassembled WGS sequence"/>
</dbReference>
<dbReference type="OrthoDB" id="9808910at2"/>
<keyword evidence="5" id="KW-1185">Reference proteome</keyword>
<sequence>MANIINRDPFEDLLRGFFVRPVEVGNLQAEAPQVKVDVKEDNDAYQVHAELPGIRKEDIHVNIDGPVVSISAERKQEKEVKEGERVLRTERYFGKVSRSFQLGQDIDEGRATAKFNEGVLELTLPKKAAAQAKRLTID</sequence>
<dbReference type="EMBL" id="SSOD01000006">
    <property type="protein sequence ID" value="THF61599.1"/>
    <property type="molecule type" value="Genomic_DNA"/>
</dbReference>
<comment type="caution">
    <text evidence="4">The sequence shown here is derived from an EMBL/GenBank/DDBJ whole genome shotgun (WGS) entry which is preliminary data.</text>
</comment>
<name>A0A4S4ASU0_9RHOO</name>
<proteinExistence type="inferred from homology"/>
<evidence type="ECO:0000256" key="1">
    <source>
        <dbReference type="PROSITE-ProRule" id="PRU00285"/>
    </source>
</evidence>
<dbReference type="InterPro" id="IPR008978">
    <property type="entry name" value="HSP20-like_chaperone"/>
</dbReference>
<dbReference type="PROSITE" id="PS01031">
    <property type="entry name" value="SHSP"/>
    <property type="match status" value="1"/>
</dbReference>
<organism evidence="4 5">
    <name type="scientific">Pseudothauera rhizosphaerae</name>
    <dbReference type="NCBI Taxonomy" id="2565932"/>
    <lineage>
        <taxon>Bacteria</taxon>
        <taxon>Pseudomonadati</taxon>
        <taxon>Pseudomonadota</taxon>
        <taxon>Betaproteobacteria</taxon>
        <taxon>Rhodocyclales</taxon>
        <taxon>Zoogloeaceae</taxon>
        <taxon>Pseudothauera</taxon>
    </lineage>
</organism>